<dbReference type="Proteomes" id="UP000580654">
    <property type="component" value="Unassembled WGS sequence"/>
</dbReference>
<evidence type="ECO:0000313" key="2">
    <source>
        <dbReference type="EMBL" id="MBB5694316.1"/>
    </source>
</evidence>
<accession>A0A840Y2E3</accession>
<dbReference type="EMBL" id="JACIJD010000009">
    <property type="protein sequence ID" value="MBB5694316.1"/>
    <property type="molecule type" value="Genomic_DNA"/>
</dbReference>
<keyword evidence="3" id="KW-1185">Reference proteome</keyword>
<dbReference type="SUPFAM" id="SSF53335">
    <property type="entry name" value="S-adenosyl-L-methionine-dependent methyltransferases"/>
    <property type="match status" value="1"/>
</dbReference>
<name>A0A840Y2E3_9PROT</name>
<sequence length="417" mass="44481">MSDATDAQLAAQYEALPYPARDPRDEAKRLVVGSPSHLLEVDHWVFGARRPASEPLRALVAGGGTGDGAIMLAQQLAWAGRPGEVVWLDRSGAARRVAEARAAARGLGNIRFVEGSILDLPEIGKFDYVDCCGVLHHLPDPLAGLRSLSSVLAPGGGMGIMVYAPHGRTGVYMLQDALRLIAPVEEPPAARVDLAKRVMRHLPETAWLRKNPWITDHLPLPQGGGDPGLYDLLLNPRDVSFTVPQLDALVRDAGMRITLLVEPVRYDPDPLLPDPRLRARTAAMGMVERAALAEALAGNMGIHIAYLSRAEEPAPRADWEDPDAVPVLRGGDGATWAKGIRGGSLPITYDGLRIAVPVPPLAAAILTRIDGVRTLAEIARAVEEGGAAPAAVARDMAALRAAMEPVNRLLLSAPRAR</sequence>
<dbReference type="Pfam" id="PF08242">
    <property type="entry name" value="Methyltransf_12"/>
    <property type="match status" value="1"/>
</dbReference>
<evidence type="ECO:0000313" key="3">
    <source>
        <dbReference type="Proteomes" id="UP000580654"/>
    </source>
</evidence>
<dbReference type="GO" id="GO:0032259">
    <property type="term" value="P:methylation"/>
    <property type="evidence" value="ECO:0007669"/>
    <property type="project" value="UniProtKB-KW"/>
</dbReference>
<dbReference type="RefSeq" id="WP_184518192.1">
    <property type="nucleotide sequence ID" value="NZ_JACIJD010000009.1"/>
</dbReference>
<reference evidence="2 3" key="1">
    <citation type="submission" date="2020-08" db="EMBL/GenBank/DDBJ databases">
        <title>Genomic Encyclopedia of Type Strains, Phase IV (KMG-IV): sequencing the most valuable type-strain genomes for metagenomic binning, comparative biology and taxonomic classification.</title>
        <authorList>
            <person name="Goeker M."/>
        </authorList>
    </citation>
    <scope>NUCLEOTIDE SEQUENCE [LARGE SCALE GENOMIC DNA]</scope>
    <source>
        <strain evidence="2 3">DSM 25622</strain>
    </source>
</reference>
<comment type="caution">
    <text evidence="2">The sequence shown here is derived from an EMBL/GenBank/DDBJ whole genome shotgun (WGS) entry which is preliminary data.</text>
</comment>
<dbReference type="GO" id="GO:0008168">
    <property type="term" value="F:methyltransferase activity"/>
    <property type="evidence" value="ECO:0007669"/>
    <property type="project" value="UniProtKB-KW"/>
</dbReference>
<keyword evidence="2" id="KW-0808">Transferase</keyword>
<dbReference type="InterPro" id="IPR013217">
    <property type="entry name" value="Methyltransf_12"/>
</dbReference>
<evidence type="ECO:0000259" key="1">
    <source>
        <dbReference type="Pfam" id="PF08242"/>
    </source>
</evidence>
<gene>
    <name evidence="2" type="ORF">FHS87_002361</name>
</gene>
<proteinExistence type="predicted"/>
<dbReference type="Gene3D" id="3.40.50.150">
    <property type="entry name" value="Vaccinia Virus protein VP39"/>
    <property type="match status" value="1"/>
</dbReference>
<feature type="domain" description="Methyltransferase type 12" evidence="1">
    <location>
        <begin position="61"/>
        <end position="156"/>
    </location>
</feature>
<protein>
    <submittedName>
        <fullName evidence="2">SAM-dependent methyltransferase</fullName>
    </submittedName>
</protein>
<keyword evidence="2" id="KW-0489">Methyltransferase</keyword>
<dbReference type="CDD" id="cd02440">
    <property type="entry name" value="AdoMet_MTases"/>
    <property type="match status" value="1"/>
</dbReference>
<organism evidence="2 3">
    <name type="scientific">Muricoccus pecuniae</name>
    <dbReference type="NCBI Taxonomy" id="693023"/>
    <lineage>
        <taxon>Bacteria</taxon>
        <taxon>Pseudomonadati</taxon>
        <taxon>Pseudomonadota</taxon>
        <taxon>Alphaproteobacteria</taxon>
        <taxon>Acetobacterales</taxon>
        <taxon>Roseomonadaceae</taxon>
        <taxon>Muricoccus</taxon>
    </lineage>
</organism>
<dbReference type="InterPro" id="IPR029063">
    <property type="entry name" value="SAM-dependent_MTases_sf"/>
</dbReference>
<dbReference type="AlphaFoldDB" id="A0A840Y2E3"/>